<keyword evidence="2" id="KW-1185">Reference proteome</keyword>
<reference evidence="1" key="1">
    <citation type="submission" date="2020-08" db="EMBL/GenBank/DDBJ databases">
        <title>Multicomponent nature underlies the extraordinary mechanical properties of spider dragline silk.</title>
        <authorList>
            <person name="Kono N."/>
            <person name="Nakamura H."/>
            <person name="Mori M."/>
            <person name="Yoshida Y."/>
            <person name="Ohtoshi R."/>
            <person name="Malay A.D."/>
            <person name="Moran D.A.P."/>
            <person name="Tomita M."/>
            <person name="Numata K."/>
            <person name="Arakawa K."/>
        </authorList>
    </citation>
    <scope>NUCLEOTIDE SEQUENCE</scope>
</reference>
<protein>
    <submittedName>
        <fullName evidence="1">Uncharacterized protein</fullName>
    </submittedName>
</protein>
<evidence type="ECO:0000313" key="2">
    <source>
        <dbReference type="Proteomes" id="UP000887013"/>
    </source>
</evidence>
<dbReference type="Proteomes" id="UP000887013">
    <property type="component" value="Unassembled WGS sequence"/>
</dbReference>
<comment type="caution">
    <text evidence="1">The sequence shown here is derived from an EMBL/GenBank/DDBJ whole genome shotgun (WGS) entry which is preliminary data.</text>
</comment>
<sequence>MIFSCFTSCISMSLNQPRKARRPGTTITEFLFENALTALNACSEGKDDAVIAKEASLNETVEVPNESYEDTPPPNNTVKLCVVCCEDSLFCCKYEQLTPISCSEIYFTEYQIEQKVCSLYMNKINIEKERQGVKECLEIQAMKMKLLSGKSYSEASRIPVPEVGKGRGDARFVLVVVMENTEEGIFRLGTRDD</sequence>
<name>A0A8X6PV76_NEPPI</name>
<proteinExistence type="predicted"/>
<accession>A0A8X6PV76</accession>
<gene>
    <name evidence="1" type="ORF">NPIL_456831</name>
</gene>
<dbReference type="EMBL" id="BMAW01072981">
    <property type="protein sequence ID" value="GFT85710.1"/>
    <property type="molecule type" value="Genomic_DNA"/>
</dbReference>
<dbReference type="OrthoDB" id="6780411at2759"/>
<evidence type="ECO:0000313" key="1">
    <source>
        <dbReference type="EMBL" id="GFT85710.1"/>
    </source>
</evidence>
<organism evidence="1 2">
    <name type="scientific">Nephila pilipes</name>
    <name type="common">Giant wood spider</name>
    <name type="synonym">Nephila maculata</name>
    <dbReference type="NCBI Taxonomy" id="299642"/>
    <lineage>
        <taxon>Eukaryota</taxon>
        <taxon>Metazoa</taxon>
        <taxon>Ecdysozoa</taxon>
        <taxon>Arthropoda</taxon>
        <taxon>Chelicerata</taxon>
        <taxon>Arachnida</taxon>
        <taxon>Araneae</taxon>
        <taxon>Araneomorphae</taxon>
        <taxon>Entelegynae</taxon>
        <taxon>Araneoidea</taxon>
        <taxon>Nephilidae</taxon>
        <taxon>Nephila</taxon>
    </lineage>
</organism>
<dbReference type="AlphaFoldDB" id="A0A8X6PV76"/>